<dbReference type="InterPro" id="IPR007111">
    <property type="entry name" value="NACHT_NTPase"/>
</dbReference>
<dbReference type="SUPFAM" id="SSF52540">
    <property type="entry name" value="P-loop containing nucleoside triphosphate hydrolases"/>
    <property type="match status" value="1"/>
</dbReference>
<feature type="compositionally biased region" description="Low complexity" evidence="4">
    <location>
        <begin position="97"/>
        <end position="111"/>
    </location>
</feature>
<dbReference type="OrthoDB" id="538223at2759"/>
<name>A0A166P6U4_9AGAM</name>
<dbReference type="InterPro" id="IPR019775">
    <property type="entry name" value="WD40_repeat_CS"/>
</dbReference>
<gene>
    <name evidence="6" type="ORF">FIBSPDRAFT_1041149</name>
</gene>
<evidence type="ECO:0000313" key="6">
    <source>
        <dbReference type="EMBL" id="KZP25777.1"/>
    </source>
</evidence>
<feature type="repeat" description="WD" evidence="3">
    <location>
        <begin position="1247"/>
        <end position="1279"/>
    </location>
</feature>
<feature type="repeat" description="WD" evidence="3">
    <location>
        <begin position="807"/>
        <end position="848"/>
    </location>
</feature>
<feature type="compositionally biased region" description="Basic and acidic residues" evidence="4">
    <location>
        <begin position="146"/>
        <end position="156"/>
    </location>
</feature>
<dbReference type="InterPro" id="IPR001680">
    <property type="entry name" value="WD40_rpt"/>
</dbReference>
<feature type="repeat" description="WD" evidence="3">
    <location>
        <begin position="1107"/>
        <end position="1148"/>
    </location>
</feature>
<feature type="repeat" description="WD" evidence="3">
    <location>
        <begin position="850"/>
        <end position="891"/>
    </location>
</feature>
<feature type="repeat" description="WD" evidence="3">
    <location>
        <begin position="893"/>
        <end position="934"/>
    </location>
</feature>
<dbReference type="Gene3D" id="2.130.10.10">
    <property type="entry name" value="YVTN repeat-like/Quinoprotein amine dehydrogenase"/>
    <property type="match status" value="7"/>
</dbReference>
<feature type="domain" description="NACHT" evidence="5">
    <location>
        <begin position="271"/>
        <end position="418"/>
    </location>
</feature>
<feature type="repeat" description="WD" evidence="3">
    <location>
        <begin position="1193"/>
        <end position="1234"/>
    </location>
</feature>
<sequence length="1520" mass="163806">MFRCFAIKRRAVAPKADKSKAKTRQSEPEQSRSPESTSSGAVSSPTVKTSSRLKAGLSQPLEPTPSGTIPLPTSTATTSSSKPGIPLPERSGPPEQTPLETAPLPAAPSTSNLKAEIPHPDLSRSSSGLTLSETTSLPTATSPSSLKHDTPPHTELTRSPGPTPLETTATTSAVAIPPTTTSSSSLMVPPVSFQITYASGNAVVNNITGDQHITVYEASNESHAHHALILLKMLDPARMDATSRPQCLEGTRTALLQSLLTDLTTPTPETNILWLYGVAGSGKSTISTTMAEQLHDRGQRGPFLFFDRNSPSQSSPDGVIRTLAYQLALSNEDLKDAICDAIERDAEIATRPLDAQFKALVLAPLSSCSSKMTTPMVIILDAFDECGNAKSRRALVYLLTTHLPLLPLHFRFLITGRPELDLKNAFGSHPGIKSISLGAVEWSGPADVLRYIQHELNMLYWERGVSDELPLGWPGTQRTEHLGSRAGDSFIWAATGIRYLSAADDLDERLNRLLSQQAFSLGDLYATALRSASNWEPSEASTENIRRILGAVIVGRIPLTDDTMDAILDLGHSKSCRPILRKLGCLLQWSEGLPVRTLHASFADYLTDGHACGDQPWFIDESKHHADFTIGCLHVMKRLLHFNICGLKTSHLMNRDVEDLAERIKSSIPPHLAYACRFWSVHLKNANALDHNARPLILEFFEVFFLYWLEVLSLIGEGRTALDAMIDVETLNSDHDDAVHGFAKDGIKFVSAFASVIADSAPHVYISTLPFAPSTSVISQCHSSIIKHTLRVTNSTRTDWPSCEQVIEGHTERVFSVAFSSDGERVASASYDKTIRIWDARTGKLVAGPFEGHKGSVLSVAFSPDSERVASGSSDKTIRIWDARTGKLIAGPFEGHTSSVMSVAFSSDGERVASGSWDHTIRIWDVRTGKLVAGPFEGLTSGVYSVAFSPDGERVASGSNDNIIHIWDAHTGKLVAGPFEGHTSSVHSVAFSPDGERVASGSGDRTIRIWNARTGKLVAGPFGEHTGVHSVAFSPDGEDVASASDDMTICIWNARTGKLVSGPFEGHTSSVHAVAFSPDGERVASGSHDMTVRIWNARIGKLVAEPFEAHTARVNSVAFSLDGERVASASDDKTIRIWNARTGKLVAEPFKGHTGSVLSVTFSPDSKRVASSSNDKTIRVWDARTGKPVAGPFEGHTGWVHSVAFSPGGEHVTSSSADMTIRIWDAHTGKLVGGPFEVHKAPGWGHSVAFSSDGEHIASGSVDSTIRIWNARTGTPATGQIEGHTGRVYSVAFSSDSERVASASYDQTIRIWDARTGKLVAGPLGGHTISVLSIAFSSDGERIASGSADNTIRIWDGRTGKLVAGPFEGHTSSVLSVAFSPDGERVASGSHDKTIRIWNARTGALLAAPFKLHTPSVTSMTFSPDGKHLVSGSKDKTIPIFEIRTDASSHSRESRSYTTSSSHLANGWMQNSPTELLFWVPPEYRTGLWQPSDTLIIGQPSTCLDLTHFLYGDNWAQCHV</sequence>
<dbReference type="Pfam" id="PF00400">
    <property type="entry name" value="WD40"/>
    <property type="match status" value="15"/>
</dbReference>
<feature type="repeat" description="WD" evidence="3">
    <location>
        <begin position="936"/>
        <end position="977"/>
    </location>
</feature>
<feature type="repeat" description="WD" evidence="3">
    <location>
        <begin position="1150"/>
        <end position="1191"/>
    </location>
</feature>
<feature type="repeat" description="WD" evidence="3">
    <location>
        <begin position="1410"/>
        <end position="1451"/>
    </location>
</feature>
<feature type="repeat" description="WD" evidence="3">
    <location>
        <begin position="1064"/>
        <end position="1105"/>
    </location>
</feature>
<feature type="compositionally biased region" description="Basic residues" evidence="4">
    <location>
        <begin position="1"/>
        <end position="12"/>
    </location>
</feature>
<feature type="repeat" description="WD" evidence="3">
    <location>
        <begin position="1021"/>
        <end position="1062"/>
    </location>
</feature>
<feature type="repeat" description="WD" evidence="3">
    <location>
        <begin position="1367"/>
        <end position="1408"/>
    </location>
</feature>
<feature type="repeat" description="WD" evidence="3">
    <location>
        <begin position="1324"/>
        <end position="1365"/>
    </location>
</feature>
<protein>
    <submittedName>
        <fullName evidence="6">WD40 repeat-like protein</fullName>
    </submittedName>
</protein>
<dbReference type="EMBL" id="KV417518">
    <property type="protein sequence ID" value="KZP25777.1"/>
    <property type="molecule type" value="Genomic_DNA"/>
</dbReference>
<organism evidence="6 7">
    <name type="scientific">Athelia psychrophila</name>
    <dbReference type="NCBI Taxonomy" id="1759441"/>
    <lineage>
        <taxon>Eukaryota</taxon>
        <taxon>Fungi</taxon>
        <taxon>Dikarya</taxon>
        <taxon>Basidiomycota</taxon>
        <taxon>Agaricomycotina</taxon>
        <taxon>Agaricomycetes</taxon>
        <taxon>Agaricomycetidae</taxon>
        <taxon>Atheliales</taxon>
        <taxon>Atheliaceae</taxon>
        <taxon>Athelia</taxon>
    </lineage>
</organism>
<evidence type="ECO:0000256" key="4">
    <source>
        <dbReference type="SAM" id="MobiDB-lite"/>
    </source>
</evidence>
<dbReference type="CDD" id="cd00200">
    <property type="entry name" value="WD40"/>
    <property type="match status" value="2"/>
</dbReference>
<dbReference type="InterPro" id="IPR050349">
    <property type="entry name" value="WD_LIS1/nudF_dynein_reg"/>
</dbReference>
<evidence type="ECO:0000313" key="7">
    <source>
        <dbReference type="Proteomes" id="UP000076532"/>
    </source>
</evidence>
<dbReference type="SMART" id="SM00320">
    <property type="entry name" value="WD40"/>
    <property type="match status" value="15"/>
</dbReference>
<proteinExistence type="predicted"/>
<dbReference type="InterPro" id="IPR036322">
    <property type="entry name" value="WD40_repeat_dom_sf"/>
</dbReference>
<dbReference type="STRING" id="436010.A0A166P6U4"/>
<evidence type="ECO:0000259" key="5">
    <source>
        <dbReference type="PROSITE" id="PS50837"/>
    </source>
</evidence>
<dbReference type="InterPro" id="IPR056884">
    <property type="entry name" value="NPHP3-like_N"/>
</dbReference>
<dbReference type="PROSITE" id="PS50837">
    <property type="entry name" value="NACHT"/>
    <property type="match status" value="1"/>
</dbReference>
<dbReference type="InterPro" id="IPR011047">
    <property type="entry name" value="Quinoprotein_ADH-like_sf"/>
</dbReference>
<dbReference type="InterPro" id="IPR027417">
    <property type="entry name" value="P-loop_NTPase"/>
</dbReference>
<dbReference type="InterPro" id="IPR020472">
    <property type="entry name" value="WD40_PAC1"/>
</dbReference>
<feature type="repeat" description="WD" evidence="3">
    <location>
        <begin position="1281"/>
        <end position="1322"/>
    </location>
</feature>
<dbReference type="SUPFAM" id="SSF50998">
    <property type="entry name" value="Quinoprotein alcohol dehydrogenase-like"/>
    <property type="match status" value="2"/>
</dbReference>
<dbReference type="PROSITE" id="PS50294">
    <property type="entry name" value="WD_REPEATS_REGION"/>
    <property type="match status" value="15"/>
</dbReference>
<feature type="compositionally biased region" description="Polar residues" evidence="4">
    <location>
        <begin position="165"/>
        <end position="185"/>
    </location>
</feature>
<dbReference type="PANTHER" id="PTHR44129">
    <property type="entry name" value="WD REPEAT-CONTAINING PROTEIN POP1"/>
    <property type="match status" value="1"/>
</dbReference>
<dbReference type="Pfam" id="PF24883">
    <property type="entry name" value="NPHP3_N"/>
    <property type="match status" value="1"/>
</dbReference>
<feature type="compositionally biased region" description="Low complexity" evidence="4">
    <location>
        <begin position="123"/>
        <end position="145"/>
    </location>
</feature>
<evidence type="ECO:0000256" key="2">
    <source>
        <dbReference type="ARBA" id="ARBA00022737"/>
    </source>
</evidence>
<evidence type="ECO:0000256" key="1">
    <source>
        <dbReference type="ARBA" id="ARBA00022574"/>
    </source>
</evidence>
<feature type="region of interest" description="Disordered" evidence="4">
    <location>
        <begin position="1"/>
        <end position="185"/>
    </location>
</feature>
<dbReference type="PROSITE" id="PS50082">
    <property type="entry name" value="WD_REPEATS_2"/>
    <property type="match status" value="15"/>
</dbReference>
<dbReference type="PROSITE" id="PS00678">
    <property type="entry name" value="WD_REPEATS_1"/>
    <property type="match status" value="12"/>
</dbReference>
<dbReference type="Gene3D" id="3.40.50.300">
    <property type="entry name" value="P-loop containing nucleotide triphosphate hydrolases"/>
    <property type="match status" value="1"/>
</dbReference>
<keyword evidence="7" id="KW-1185">Reference proteome</keyword>
<feature type="compositionally biased region" description="Polar residues" evidence="4">
    <location>
        <begin position="40"/>
        <end position="52"/>
    </location>
</feature>
<keyword evidence="2" id="KW-0677">Repeat</keyword>
<feature type="repeat" description="WD" evidence="3">
    <location>
        <begin position="979"/>
        <end position="1020"/>
    </location>
</feature>
<accession>A0A166P6U4</accession>
<reference evidence="6 7" key="1">
    <citation type="journal article" date="2016" name="Mol. Biol. Evol.">
        <title>Comparative Genomics of Early-Diverging Mushroom-Forming Fungi Provides Insights into the Origins of Lignocellulose Decay Capabilities.</title>
        <authorList>
            <person name="Nagy L.G."/>
            <person name="Riley R."/>
            <person name="Tritt A."/>
            <person name="Adam C."/>
            <person name="Daum C."/>
            <person name="Floudas D."/>
            <person name="Sun H."/>
            <person name="Yadav J.S."/>
            <person name="Pangilinan J."/>
            <person name="Larsson K.H."/>
            <person name="Matsuura K."/>
            <person name="Barry K."/>
            <person name="Labutti K."/>
            <person name="Kuo R."/>
            <person name="Ohm R.A."/>
            <person name="Bhattacharya S.S."/>
            <person name="Shirouzu T."/>
            <person name="Yoshinaga Y."/>
            <person name="Martin F.M."/>
            <person name="Grigoriev I.V."/>
            <person name="Hibbett D.S."/>
        </authorList>
    </citation>
    <scope>NUCLEOTIDE SEQUENCE [LARGE SCALE GENOMIC DNA]</scope>
    <source>
        <strain evidence="6 7">CBS 109695</strain>
    </source>
</reference>
<keyword evidence="1 3" id="KW-0853">WD repeat</keyword>
<dbReference type="SUPFAM" id="SSF50978">
    <property type="entry name" value="WD40 repeat-like"/>
    <property type="match status" value="1"/>
</dbReference>
<dbReference type="InterPro" id="IPR015943">
    <property type="entry name" value="WD40/YVTN_repeat-like_dom_sf"/>
</dbReference>
<dbReference type="PRINTS" id="PR00320">
    <property type="entry name" value="GPROTEINBRPT"/>
</dbReference>
<feature type="compositionally biased region" description="Basic and acidic residues" evidence="4">
    <location>
        <begin position="15"/>
        <end position="32"/>
    </location>
</feature>
<dbReference type="Proteomes" id="UP000076532">
    <property type="component" value="Unassembled WGS sequence"/>
</dbReference>
<evidence type="ECO:0000256" key="3">
    <source>
        <dbReference type="PROSITE-ProRule" id="PRU00221"/>
    </source>
</evidence>